<dbReference type="PROSITE" id="PS50850">
    <property type="entry name" value="MFS"/>
    <property type="match status" value="1"/>
</dbReference>
<evidence type="ECO:0000256" key="8">
    <source>
        <dbReference type="SAM" id="MobiDB-lite"/>
    </source>
</evidence>
<feature type="transmembrane region" description="Helical" evidence="9">
    <location>
        <begin position="48"/>
        <end position="74"/>
    </location>
</feature>
<feature type="transmembrane region" description="Helical" evidence="9">
    <location>
        <begin position="422"/>
        <end position="439"/>
    </location>
</feature>
<dbReference type="GO" id="GO:0015144">
    <property type="term" value="F:carbohydrate transmembrane transporter activity"/>
    <property type="evidence" value="ECO:0007669"/>
    <property type="project" value="InterPro"/>
</dbReference>
<dbReference type="RefSeq" id="XP_013900441.1">
    <property type="nucleotide sequence ID" value="XM_014044987.1"/>
</dbReference>
<sequence length="449" mass="49140">MAEPDAYGAWRQVQQQLQHHRQQQQPPDPSQQGHKQQQQQRTTPPMWLVVWVAVASEWLRGYMGGMFFGAKIILSPRWRSMLLNTHMHVNKKEIVWDPTSLRCKRFEGAAPRPDQEAGVTTSELLFPLLGAALAGWLTRRVGRRTSVMIGIVLMCVGQLMAGITAQYPIYIVGSDIYSGGSVMVMQAMLIEVIEVVPTTSRGWLTSLGGVASSVGFVMAGLVVLAIQTAQWSLAKWQWGFRLSLLMGIWPAVLLLLVVPWMLDTPSSLLQRGRLHEARQALQSLRGEFSDVREEYEAAAKAVSEGKGRTQLSLLSEPQQRPALILTVCLAVFSAALDPRWIMDPDTNLFGATAAVVQMPVLYTTLLPSIAGVTGAVICCFIVDRIGRRGLMAGSAAALAVLAAALAGMMGRYVRTVAQGRDWDAGVGGVMLLLLYLIHVRSGLISNVGW</sequence>
<gene>
    <name evidence="11" type="ORF">MNEG_6541</name>
</gene>
<dbReference type="SUPFAM" id="SSF103473">
    <property type="entry name" value="MFS general substrate transporter"/>
    <property type="match status" value="1"/>
</dbReference>
<name>A0A0D2MLH0_9CHLO</name>
<dbReference type="InterPro" id="IPR020846">
    <property type="entry name" value="MFS_dom"/>
</dbReference>
<keyword evidence="3" id="KW-0813">Transport</keyword>
<evidence type="ECO:0000256" key="7">
    <source>
        <dbReference type="SAM" id="Coils"/>
    </source>
</evidence>
<comment type="subcellular location">
    <subcellularLocation>
        <location evidence="1">Membrane</location>
        <topology evidence="1">Multi-pass membrane protein</topology>
    </subcellularLocation>
</comment>
<evidence type="ECO:0000256" key="3">
    <source>
        <dbReference type="ARBA" id="ARBA00022448"/>
    </source>
</evidence>
<dbReference type="AlphaFoldDB" id="A0A0D2MLH0"/>
<evidence type="ECO:0000256" key="4">
    <source>
        <dbReference type="ARBA" id="ARBA00022692"/>
    </source>
</evidence>
<comment type="similarity">
    <text evidence="2">Belongs to the major facilitator superfamily. Sugar transporter (TC 2.A.1.1) family.</text>
</comment>
<feature type="transmembrane region" description="Helical" evidence="9">
    <location>
        <begin position="361"/>
        <end position="382"/>
    </location>
</feature>
<dbReference type="GeneID" id="25739417"/>
<dbReference type="PANTHER" id="PTHR23500:SF357">
    <property type="entry name" value="IP12678P"/>
    <property type="match status" value="1"/>
</dbReference>
<feature type="transmembrane region" description="Helical" evidence="9">
    <location>
        <begin position="238"/>
        <end position="262"/>
    </location>
</feature>
<keyword evidence="12" id="KW-1185">Reference proteome</keyword>
<keyword evidence="5 9" id="KW-1133">Transmembrane helix</keyword>
<accession>A0A0D2MLH0</accession>
<dbReference type="Proteomes" id="UP000054498">
    <property type="component" value="Unassembled WGS sequence"/>
</dbReference>
<evidence type="ECO:0000256" key="6">
    <source>
        <dbReference type="ARBA" id="ARBA00023136"/>
    </source>
</evidence>
<evidence type="ECO:0000256" key="2">
    <source>
        <dbReference type="ARBA" id="ARBA00010992"/>
    </source>
</evidence>
<feature type="transmembrane region" description="Helical" evidence="9">
    <location>
        <begin position="389"/>
        <end position="410"/>
    </location>
</feature>
<evidence type="ECO:0000313" key="11">
    <source>
        <dbReference type="EMBL" id="KIZ01422.1"/>
    </source>
</evidence>
<dbReference type="OrthoDB" id="508119at2759"/>
<dbReference type="InterPro" id="IPR005828">
    <property type="entry name" value="MFS_sugar_transport-like"/>
</dbReference>
<dbReference type="KEGG" id="mng:MNEG_6541"/>
<feature type="domain" description="Major facilitator superfamily (MFS) profile" evidence="10">
    <location>
        <begin position="49"/>
        <end position="449"/>
    </location>
</feature>
<feature type="transmembrane region" description="Helical" evidence="9">
    <location>
        <begin position="147"/>
        <end position="170"/>
    </location>
</feature>
<dbReference type="Gene3D" id="1.20.1250.20">
    <property type="entry name" value="MFS general substrate transporter like domains"/>
    <property type="match status" value="1"/>
</dbReference>
<dbReference type="InterPro" id="IPR036259">
    <property type="entry name" value="MFS_trans_sf"/>
</dbReference>
<dbReference type="EC" id="1.3.1.74" evidence="11"/>
<dbReference type="GO" id="GO:0032440">
    <property type="term" value="F:2-alkenal reductase [NAD(P)H] activity"/>
    <property type="evidence" value="ECO:0007669"/>
    <property type="project" value="UniProtKB-EC"/>
</dbReference>
<reference evidence="11 12" key="1">
    <citation type="journal article" date="2013" name="BMC Genomics">
        <title>Reconstruction of the lipid metabolism for the microalga Monoraphidium neglectum from its genome sequence reveals characteristics suitable for biofuel production.</title>
        <authorList>
            <person name="Bogen C."/>
            <person name="Al-Dilaimi A."/>
            <person name="Albersmeier A."/>
            <person name="Wichmann J."/>
            <person name="Grundmann M."/>
            <person name="Rupp O."/>
            <person name="Lauersen K.J."/>
            <person name="Blifernez-Klassen O."/>
            <person name="Kalinowski J."/>
            <person name="Goesmann A."/>
            <person name="Mussgnug J.H."/>
            <person name="Kruse O."/>
        </authorList>
    </citation>
    <scope>NUCLEOTIDE SEQUENCE [LARGE SCALE GENOMIC DNA]</scope>
    <source>
        <strain evidence="11 12">SAG 48.87</strain>
    </source>
</reference>
<feature type="region of interest" description="Disordered" evidence="8">
    <location>
        <begin position="1"/>
        <end position="41"/>
    </location>
</feature>
<feature type="compositionally biased region" description="Low complexity" evidence="8">
    <location>
        <begin position="30"/>
        <end position="40"/>
    </location>
</feature>
<feature type="coiled-coil region" evidence="7">
    <location>
        <begin position="274"/>
        <end position="301"/>
    </location>
</feature>
<evidence type="ECO:0000313" key="12">
    <source>
        <dbReference type="Proteomes" id="UP000054498"/>
    </source>
</evidence>
<feature type="transmembrane region" description="Helical" evidence="9">
    <location>
        <begin position="203"/>
        <end position="226"/>
    </location>
</feature>
<evidence type="ECO:0000256" key="5">
    <source>
        <dbReference type="ARBA" id="ARBA00022989"/>
    </source>
</evidence>
<keyword evidence="11" id="KW-0560">Oxidoreductase</keyword>
<evidence type="ECO:0000256" key="9">
    <source>
        <dbReference type="SAM" id="Phobius"/>
    </source>
</evidence>
<dbReference type="Pfam" id="PF00083">
    <property type="entry name" value="Sugar_tr"/>
    <property type="match status" value="1"/>
</dbReference>
<proteinExistence type="inferred from homology"/>
<organism evidence="11 12">
    <name type="scientific">Monoraphidium neglectum</name>
    <dbReference type="NCBI Taxonomy" id="145388"/>
    <lineage>
        <taxon>Eukaryota</taxon>
        <taxon>Viridiplantae</taxon>
        <taxon>Chlorophyta</taxon>
        <taxon>core chlorophytes</taxon>
        <taxon>Chlorophyceae</taxon>
        <taxon>CS clade</taxon>
        <taxon>Sphaeropleales</taxon>
        <taxon>Selenastraceae</taxon>
        <taxon>Monoraphidium</taxon>
    </lineage>
</organism>
<keyword evidence="7" id="KW-0175">Coiled coil</keyword>
<dbReference type="STRING" id="145388.A0A0D2MLH0"/>
<evidence type="ECO:0000259" key="10">
    <source>
        <dbReference type="PROSITE" id="PS50850"/>
    </source>
</evidence>
<keyword evidence="11" id="KW-0762">Sugar transport</keyword>
<keyword evidence="6 9" id="KW-0472">Membrane</keyword>
<dbReference type="PANTHER" id="PTHR23500">
    <property type="entry name" value="SOLUTE CARRIER FAMILY 2, FACILITATED GLUCOSE TRANSPORTER"/>
    <property type="match status" value="1"/>
</dbReference>
<dbReference type="InterPro" id="IPR045262">
    <property type="entry name" value="STP/PLT_plant"/>
</dbReference>
<dbReference type="EMBL" id="KK101290">
    <property type="protein sequence ID" value="KIZ01422.1"/>
    <property type="molecule type" value="Genomic_DNA"/>
</dbReference>
<keyword evidence="4 9" id="KW-0812">Transmembrane</keyword>
<dbReference type="GO" id="GO:0016020">
    <property type="term" value="C:membrane"/>
    <property type="evidence" value="ECO:0007669"/>
    <property type="project" value="UniProtKB-SubCell"/>
</dbReference>
<protein>
    <submittedName>
        <fullName evidence="11">Sugar transport protein 5</fullName>
        <ecNumber evidence="11">1.3.1.74</ecNumber>
    </submittedName>
</protein>
<evidence type="ECO:0000256" key="1">
    <source>
        <dbReference type="ARBA" id="ARBA00004141"/>
    </source>
</evidence>